<evidence type="ECO:0000256" key="5">
    <source>
        <dbReference type="ARBA" id="ARBA00023136"/>
    </source>
</evidence>
<dbReference type="GO" id="GO:0016020">
    <property type="term" value="C:membrane"/>
    <property type="evidence" value="ECO:0007669"/>
    <property type="project" value="UniProtKB-SubCell"/>
</dbReference>
<dbReference type="Pfam" id="PF04241">
    <property type="entry name" value="DUF423"/>
    <property type="match status" value="1"/>
</dbReference>
<evidence type="ECO:0000313" key="8">
    <source>
        <dbReference type="RefSeq" id="XP_014470918.1"/>
    </source>
</evidence>
<proteinExistence type="inferred from homology"/>
<comment type="similarity">
    <text evidence="2">Belongs to the TMEM256 family.</text>
</comment>
<evidence type="ECO:0000313" key="9">
    <source>
        <dbReference type="RefSeq" id="XP_014470919.1"/>
    </source>
</evidence>
<dbReference type="AlphaFoldDB" id="A0A6P3WXR8"/>
<evidence type="ECO:0000256" key="3">
    <source>
        <dbReference type="ARBA" id="ARBA00022692"/>
    </source>
</evidence>
<reference evidence="8 9" key="1">
    <citation type="submission" date="2025-04" db="UniProtKB">
        <authorList>
            <consortium name="RefSeq"/>
        </authorList>
    </citation>
    <scope>IDENTIFICATION</scope>
</reference>
<evidence type="ECO:0000313" key="7">
    <source>
        <dbReference type="Proteomes" id="UP000515204"/>
    </source>
</evidence>
<comment type="subcellular location">
    <subcellularLocation>
        <location evidence="1">Membrane</location>
        <topology evidence="1">Multi-pass membrane protein</topology>
    </subcellularLocation>
</comment>
<dbReference type="GeneID" id="106742475"/>
<feature type="transmembrane region" description="Helical" evidence="6">
    <location>
        <begin position="94"/>
        <end position="115"/>
    </location>
</feature>
<sequence>MLLVYIATNPKVSVEMAKSLAIPLWKLAAANKPYVVLTALNGATAVYLGAIGFHRNYPKGEVGQEQRRIFEIANQYHFIHTLALLGLPLCRTPFLAATFMLSGILLFCGSGYYIAFTSDRRFRRTTPIGGFCFILGWCSMCL</sequence>
<protein>
    <submittedName>
        <fullName evidence="8 9">Transmembrane protein 256 homolog isoform X1</fullName>
    </submittedName>
</protein>
<dbReference type="PANTHER" id="PTHR43461">
    <property type="entry name" value="TRANSMEMBRANE PROTEIN 256"/>
    <property type="match status" value="1"/>
</dbReference>
<evidence type="ECO:0000256" key="1">
    <source>
        <dbReference type="ARBA" id="ARBA00004141"/>
    </source>
</evidence>
<dbReference type="PANTHER" id="PTHR43461:SF1">
    <property type="entry name" value="TRANSMEMBRANE PROTEIN 256"/>
    <property type="match status" value="1"/>
</dbReference>
<gene>
    <name evidence="8 9" type="primary">LOC106742475</name>
</gene>
<keyword evidence="7" id="KW-1185">Reference proteome</keyword>
<feature type="transmembrane region" description="Helical" evidence="6">
    <location>
        <begin position="34"/>
        <end position="53"/>
    </location>
</feature>
<evidence type="ECO:0000256" key="2">
    <source>
        <dbReference type="ARBA" id="ARBA00006208"/>
    </source>
</evidence>
<evidence type="ECO:0000256" key="6">
    <source>
        <dbReference type="SAM" id="Phobius"/>
    </source>
</evidence>
<dbReference type="OrthoDB" id="269173at2759"/>
<dbReference type="Proteomes" id="UP000515204">
    <property type="component" value="Unplaced"/>
</dbReference>
<evidence type="ECO:0000256" key="4">
    <source>
        <dbReference type="ARBA" id="ARBA00022989"/>
    </source>
</evidence>
<dbReference type="KEGG" id="dqu:106742475"/>
<dbReference type="RefSeq" id="XP_014470919.1">
    <property type="nucleotide sequence ID" value="XM_014615433.1"/>
</dbReference>
<keyword evidence="4 6" id="KW-1133">Transmembrane helix</keyword>
<dbReference type="RefSeq" id="XP_014470918.1">
    <property type="nucleotide sequence ID" value="XM_014615432.1"/>
</dbReference>
<keyword evidence="3 6" id="KW-0812">Transmembrane</keyword>
<keyword evidence="5 6" id="KW-0472">Membrane</keyword>
<accession>A0A6P3WXR8</accession>
<dbReference type="InterPro" id="IPR006696">
    <property type="entry name" value="DUF423"/>
</dbReference>
<name>A0A6P3WXR8_DINQU</name>
<organism evidence="7 8">
    <name type="scientific">Dinoponera quadriceps</name>
    <name type="common">South American ant</name>
    <dbReference type="NCBI Taxonomy" id="609295"/>
    <lineage>
        <taxon>Eukaryota</taxon>
        <taxon>Metazoa</taxon>
        <taxon>Ecdysozoa</taxon>
        <taxon>Arthropoda</taxon>
        <taxon>Hexapoda</taxon>
        <taxon>Insecta</taxon>
        <taxon>Pterygota</taxon>
        <taxon>Neoptera</taxon>
        <taxon>Endopterygota</taxon>
        <taxon>Hymenoptera</taxon>
        <taxon>Apocrita</taxon>
        <taxon>Aculeata</taxon>
        <taxon>Formicoidea</taxon>
        <taxon>Formicidae</taxon>
        <taxon>Ponerinae</taxon>
        <taxon>Ponerini</taxon>
        <taxon>Dinoponera</taxon>
    </lineage>
</organism>